<feature type="region of interest" description="Disordered" evidence="7">
    <location>
        <begin position="703"/>
        <end position="782"/>
    </location>
</feature>
<feature type="compositionally biased region" description="Polar residues" evidence="7">
    <location>
        <begin position="27"/>
        <end position="46"/>
    </location>
</feature>
<dbReference type="CDD" id="cd09233">
    <property type="entry name" value="ACE1-Sec16-like"/>
    <property type="match status" value="1"/>
</dbReference>
<keyword evidence="6" id="KW-0653">Protein transport</keyword>
<feature type="compositionally biased region" description="Acidic residues" evidence="7">
    <location>
        <begin position="1855"/>
        <end position="1872"/>
    </location>
</feature>
<feature type="compositionally biased region" description="Polar residues" evidence="7">
    <location>
        <begin position="235"/>
        <end position="244"/>
    </location>
</feature>
<dbReference type="InterPro" id="IPR024298">
    <property type="entry name" value="Sec16_Sec23-bd"/>
</dbReference>
<evidence type="ECO:0000259" key="9">
    <source>
        <dbReference type="Pfam" id="PF12932"/>
    </source>
</evidence>
<feature type="compositionally biased region" description="Low complexity" evidence="7">
    <location>
        <begin position="1929"/>
        <end position="1939"/>
    </location>
</feature>
<feature type="compositionally biased region" description="Basic and acidic residues" evidence="7">
    <location>
        <begin position="910"/>
        <end position="943"/>
    </location>
</feature>
<dbReference type="GO" id="GO:0000139">
    <property type="term" value="C:Golgi membrane"/>
    <property type="evidence" value="ECO:0007669"/>
    <property type="project" value="UniProtKB-SubCell"/>
</dbReference>
<dbReference type="GO" id="GO:0070971">
    <property type="term" value="C:endoplasmic reticulum exit site"/>
    <property type="evidence" value="ECO:0007669"/>
    <property type="project" value="TreeGrafter"/>
</dbReference>
<feature type="domain" description="Sec16 Sec23-binding" evidence="8">
    <location>
        <begin position="1381"/>
        <end position="1619"/>
    </location>
</feature>
<evidence type="ECO:0000313" key="10">
    <source>
        <dbReference type="EMBL" id="CAL1538622.1"/>
    </source>
</evidence>
<feature type="compositionally biased region" description="Low complexity" evidence="7">
    <location>
        <begin position="75"/>
        <end position="86"/>
    </location>
</feature>
<dbReference type="GO" id="GO:0070973">
    <property type="term" value="P:protein localization to endoplasmic reticulum exit site"/>
    <property type="evidence" value="ECO:0007669"/>
    <property type="project" value="TreeGrafter"/>
</dbReference>
<comment type="similarity">
    <text evidence="2 6">Belongs to the SEC16 family.</text>
</comment>
<feature type="compositionally biased region" description="Polar residues" evidence="7">
    <location>
        <begin position="2088"/>
        <end position="2099"/>
    </location>
</feature>
<organism evidence="10 11">
    <name type="scientific">Lymnaea stagnalis</name>
    <name type="common">Great pond snail</name>
    <name type="synonym">Helix stagnalis</name>
    <dbReference type="NCBI Taxonomy" id="6523"/>
    <lineage>
        <taxon>Eukaryota</taxon>
        <taxon>Metazoa</taxon>
        <taxon>Spiralia</taxon>
        <taxon>Lophotrochozoa</taxon>
        <taxon>Mollusca</taxon>
        <taxon>Gastropoda</taxon>
        <taxon>Heterobranchia</taxon>
        <taxon>Euthyneura</taxon>
        <taxon>Panpulmonata</taxon>
        <taxon>Hygrophila</taxon>
        <taxon>Lymnaeoidea</taxon>
        <taxon>Lymnaeidae</taxon>
        <taxon>Lymnaea</taxon>
    </lineage>
</organism>
<sequence>MSNSWNTNQYQGGLPNQIGPVKLFDPTQFQTPVSSFAGTPTTQSQDSKSDRGLYQSSAPVSNSVQHSAPAQAAKSSWNTWSNWGWTADNSQTQQDAAVPQQPSAPQDAIDVNSQYYNSGLYGNNWNQGWSGAGQYSETQAYEQPASVNSQEQPYREVYDQFHQPAQTPQQQYHGEGSFYGQSQQQQEQLAPPEEHQLHPEQQQASQGTDQGQDYQQAQGYYQQYQDQTYYNQALYNPNPWNTPDGQWGDGFQPHIADPLVNTEADNGSEKKQFVHSENSPEESLQQATGGQKAVTHLEAATLGQYDNDDDGTVSGFFGRDEDGDVSMDLARQGRGQTHQENEYYASPSFNKVPSTLSYDFQRSGSELTSQNYVSQNLPAKIEDDGREALQNVQELVHRMEKVDLSINPVDAQCIFGQVADDGLVTGTNQGEQVQQQRGNYSGYQNLEFDHSTALPPPSLPLDTSLRPSSPDGDHPESAESGGSGVSAGSSGLADWEIVPSQYGPKTHSRNSSPDNSVSFLSDRPDGGDIDKVNASQGTLPQPFTSGQSTTNENTHTHFPNLDPSKHSFPQDSAISRQTPTISQNDLGHRERRSGSPFIGAVIDSRQEVLPPVSQVAPPLLNISVPPPLLTQVPAGAANRSLLAKEGAKSPRFSEQPAITTAVQGSRPPMTTAIQGSRPPVTTAIQGTTTMTMSSPFLTPQVQSNIHSEKSAINSSTEGLDNSNTYSKTTKALTGQSNEDGNRVSRRDSDQTISWSDPNALSKQVGISTRKNSKDTEELGSEVTLTGEHRRHHSAFHPVSRPRQTTMSPATTLWDNTETPMANILLAPAVPLIIPGLSTSSTFTASTAAGAKTASKAEKVKTRGHNEINELSPNLPKDGDKMRDRGGRDGRSRDEKNRSFDSLDEIDAVIDDQRDRSFRSQKDPRDQRYPRDTDPAAGRLDRPLSRSGQYQYDRPLSRTEGYGKDESYRRYRTSYRDYGDSSFDERYDRPRSRQDETRNSRPTSRTGQDVDRSRTDYDRDRDYYYRDKSKNYGYDSFGRHADYYNDEKERWYRYYKDKEARYQRGYYEEYYGSKNAEYYQQQQQQQHQQTAQERRSTSRQEVDHLSNPSHSRGNTPGISQAPGAPPAAVPLPGPEYYGRNSRPSSRAEYNRDYYRNHAYVGYDPAYYDPGYGYDPYRYPYGYEYQGYDDAFHQGYDQGRLTPPKFSYQHVKACFGPNGQLVKVQPNRPTDGQPAIVEIQDVQSIFESCPETEELKLFPGPLTRNNTHKKDVLLFCQQKARSCAEDISLADRESAQLLWRLLELLIKQNGSVVGTDLSDLLLEGHEPSTHQYSLQGMKISPSLEALDENNVNDRDSPAVRVTSDRTVIMTADKEREGWIDRFRHLLLYGRKKDALECAMKNNLWGHALFLASKMDNRTHANVMTRFANSAMRMNDPLQTLYQLMSGRQPAAVTSIADERWGDWRPHLAMILSNQTPRYEVDRKSITTLGDTLATKGYLHASHFCYLMAQVNFGTYHKKTSKIVLIGSSHNLGMEEFASNDAIHCTEVYEYAQTLGNAAFCLPHFQVYKYLYACRLVDYGMTQEALHYLEVIASNIQQAPTWFQPPFVRLVYQLSNRLKYSDPQRLQSSEDAEDPVWIQQLTRICTAYDDGSLQPVSGTATPAGFPGTSTSSESGDCNTQNYSYVGDPNNTTANVGGGDMYGVQQSYQQPQLSNTGYYSAQDVAVISGQDLSYTTPSTEQQQVQQPDGVYQQPQYDYSQQQYDYTQGFHYAQHRDDQKLTGSSGEISQVAPGEITHGTSGGITQVTSGAITSGPVDTQPQHAQPQFMQPQYAQSHSQQVYTHQGYQPTPRASISTNEATEDDEEDDDEEEEEEVVDGPVSGFDYFENIGQQKVVAPPHRYRTLSSSSAGSTRRRRTTSGSSTGSVKAAPYKSSSSSSQHQQSGLGGNKKSGQQGANGSGWFGGLWSKFGRKGKNEMILPDDKNPAIVWDPVKKKWINADGTEEEESTAPPPPKDMDLLTQPPPAAPNAMGPPPPSGALGGNRFSLKAKAGTKIQYVDVNKPKPLTVPQNLFQVMPGTTPAPAQVFLPGTASATTKDANNSNLLGVPANTDQSSGEPTTSGQPTTTSGQPSMPVLFNPSSLQAGSTGQPLSAAGPGLKYGQRRAYPK</sequence>
<evidence type="ECO:0000256" key="5">
    <source>
        <dbReference type="ARBA" id="ARBA00022892"/>
    </source>
</evidence>
<keyword evidence="6" id="KW-0333">Golgi apparatus</keyword>
<feature type="region of interest" description="Disordered" evidence="7">
    <location>
        <begin position="447"/>
        <end position="572"/>
    </location>
</feature>
<feature type="compositionally biased region" description="Polar residues" evidence="7">
    <location>
        <begin position="1"/>
        <end position="11"/>
    </location>
</feature>
<feature type="domain" description="Sec16 central conserved" evidence="9">
    <location>
        <begin position="1212"/>
        <end position="1308"/>
    </location>
</feature>
<feature type="compositionally biased region" description="Low complexity" evidence="7">
    <location>
        <begin position="460"/>
        <end position="470"/>
    </location>
</feature>
<accession>A0AAV2HY74</accession>
<evidence type="ECO:0000256" key="7">
    <source>
        <dbReference type="SAM" id="MobiDB-lite"/>
    </source>
</evidence>
<dbReference type="Gene3D" id="1.25.40.1030">
    <property type="match status" value="1"/>
</dbReference>
<evidence type="ECO:0000313" key="11">
    <source>
        <dbReference type="Proteomes" id="UP001497497"/>
    </source>
</evidence>
<feature type="region of interest" description="Disordered" evidence="7">
    <location>
        <begin position="1"/>
        <end position="107"/>
    </location>
</feature>
<dbReference type="GO" id="GO:0007030">
    <property type="term" value="P:Golgi organization"/>
    <property type="evidence" value="ECO:0007669"/>
    <property type="project" value="TreeGrafter"/>
</dbReference>
<dbReference type="GO" id="GO:0016192">
    <property type="term" value="P:vesicle-mediated transport"/>
    <property type="evidence" value="ECO:0007669"/>
    <property type="project" value="UniProtKB-KW"/>
</dbReference>
<protein>
    <recommendedName>
        <fullName evidence="6">Protein transport protein sec16</fullName>
    </recommendedName>
</protein>
<feature type="region of interest" description="Disordered" evidence="7">
    <location>
        <begin position="1996"/>
        <end position="2038"/>
    </location>
</feature>
<feature type="compositionally biased region" description="Polar residues" evidence="7">
    <location>
        <begin position="275"/>
        <end position="289"/>
    </location>
</feature>
<dbReference type="Proteomes" id="UP001497497">
    <property type="component" value="Unassembled WGS sequence"/>
</dbReference>
<dbReference type="GO" id="GO:0015031">
    <property type="term" value="P:protein transport"/>
    <property type="evidence" value="ECO:0007669"/>
    <property type="project" value="UniProtKB-KW"/>
</dbReference>
<evidence type="ECO:0000256" key="2">
    <source>
        <dbReference type="ARBA" id="ARBA00005927"/>
    </source>
</evidence>
<feature type="region of interest" description="Disordered" evidence="7">
    <location>
        <begin position="1078"/>
        <end position="1148"/>
    </location>
</feature>
<gene>
    <name evidence="10" type="ORF">GSLYS_00012443001</name>
</gene>
<feature type="compositionally biased region" description="Basic and acidic residues" evidence="7">
    <location>
        <begin position="739"/>
        <end position="749"/>
    </location>
</feature>
<comment type="caution">
    <text evidence="10">The sequence shown here is derived from an EMBL/GenBank/DDBJ whole genome shotgun (WGS) entry which is preliminary data.</text>
</comment>
<keyword evidence="5 6" id="KW-0931">ER-Golgi transport</keyword>
<dbReference type="PANTHER" id="PTHR13402">
    <property type="entry name" value="RGPR-RELATED"/>
    <property type="match status" value="1"/>
</dbReference>
<feature type="compositionally biased region" description="Low complexity" evidence="7">
    <location>
        <begin position="181"/>
        <end position="191"/>
    </location>
</feature>
<name>A0AAV2HY74_LYMST</name>
<feature type="compositionally biased region" description="Polar residues" evidence="7">
    <location>
        <begin position="703"/>
        <end position="738"/>
    </location>
</feature>
<keyword evidence="3 6" id="KW-0813">Transport</keyword>
<dbReference type="InterPro" id="IPR024340">
    <property type="entry name" value="Sec16_CCD"/>
</dbReference>
<dbReference type="Pfam" id="PF12931">
    <property type="entry name" value="TPR_Sec16"/>
    <property type="match status" value="1"/>
</dbReference>
<feature type="compositionally biased region" description="Basic and acidic residues" evidence="7">
    <location>
        <begin position="522"/>
        <end position="531"/>
    </location>
</feature>
<proteinExistence type="inferred from homology"/>
<dbReference type="EMBL" id="CAXITT010000307">
    <property type="protein sequence ID" value="CAL1538622.1"/>
    <property type="molecule type" value="Genomic_DNA"/>
</dbReference>
<evidence type="ECO:0000256" key="1">
    <source>
        <dbReference type="ARBA" id="ARBA00004240"/>
    </source>
</evidence>
<feature type="compositionally biased region" description="Polar residues" evidence="7">
    <location>
        <begin position="87"/>
        <end position="104"/>
    </location>
</feature>
<evidence type="ECO:0000259" key="8">
    <source>
        <dbReference type="Pfam" id="PF12931"/>
    </source>
</evidence>
<feature type="compositionally biased region" description="Polar residues" evidence="7">
    <location>
        <begin position="2133"/>
        <end position="2145"/>
    </location>
</feature>
<feature type="compositionally biased region" description="Basic and acidic residues" evidence="7">
    <location>
        <begin position="854"/>
        <end position="867"/>
    </location>
</feature>
<feature type="compositionally biased region" description="Polar residues" evidence="7">
    <location>
        <begin position="1105"/>
        <end position="1117"/>
    </location>
</feature>
<feature type="compositionally biased region" description="Polar residues" evidence="7">
    <location>
        <begin position="54"/>
        <end position="68"/>
    </location>
</feature>
<feature type="region of interest" description="Disordered" evidence="7">
    <location>
        <begin position="235"/>
        <end position="292"/>
    </location>
</feature>
<feature type="compositionally biased region" description="Pro residues" evidence="7">
    <location>
        <begin position="2017"/>
        <end position="2032"/>
    </location>
</feature>
<dbReference type="Pfam" id="PF12932">
    <property type="entry name" value="Sec16"/>
    <property type="match status" value="1"/>
</dbReference>
<feature type="compositionally biased region" description="Low complexity" evidence="7">
    <location>
        <begin position="199"/>
        <end position="214"/>
    </location>
</feature>
<feature type="compositionally biased region" description="Polar residues" evidence="7">
    <location>
        <begin position="509"/>
        <end position="519"/>
    </location>
</feature>
<keyword evidence="11" id="KW-1185">Reference proteome</keyword>
<feature type="region of interest" description="Disordered" evidence="7">
    <location>
        <begin position="165"/>
        <end position="214"/>
    </location>
</feature>
<feature type="region of interest" description="Disordered" evidence="7">
    <location>
        <begin position="2088"/>
        <end position="2163"/>
    </location>
</feature>
<evidence type="ECO:0000256" key="3">
    <source>
        <dbReference type="ARBA" id="ARBA00022448"/>
    </source>
</evidence>
<keyword evidence="4 6" id="KW-0256">Endoplasmic reticulum</keyword>
<feature type="compositionally biased region" description="Basic and acidic residues" evidence="7">
    <location>
        <begin position="1091"/>
        <end position="1103"/>
    </location>
</feature>
<feature type="compositionally biased region" description="Pro residues" evidence="7">
    <location>
        <begin position="1122"/>
        <end position="1132"/>
    </location>
</feature>
<feature type="compositionally biased region" description="Basic and acidic residues" evidence="7">
    <location>
        <begin position="954"/>
        <end position="998"/>
    </location>
</feature>
<feature type="compositionally biased region" description="Polar residues" evidence="7">
    <location>
        <begin position="533"/>
        <end position="557"/>
    </location>
</feature>
<feature type="region of interest" description="Disordered" evidence="7">
    <location>
        <begin position="646"/>
        <end position="680"/>
    </location>
</feature>
<dbReference type="GO" id="GO:0012507">
    <property type="term" value="C:ER to Golgi transport vesicle membrane"/>
    <property type="evidence" value="ECO:0007669"/>
    <property type="project" value="TreeGrafter"/>
</dbReference>
<reference evidence="10 11" key="1">
    <citation type="submission" date="2024-04" db="EMBL/GenBank/DDBJ databases">
        <authorList>
            <consortium name="Genoscope - CEA"/>
            <person name="William W."/>
        </authorList>
    </citation>
    <scope>NUCLEOTIDE SEQUENCE [LARGE SCALE GENOMIC DNA]</scope>
</reference>
<dbReference type="PANTHER" id="PTHR13402:SF6">
    <property type="entry name" value="SECRETORY 16, ISOFORM I"/>
    <property type="match status" value="1"/>
</dbReference>
<evidence type="ECO:0000256" key="4">
    <source>
        <dbReference type="ARBA" id="ARBA00022824"/>
    </source>
</evidence>
<evidence type="ECO:0000256" key="6">
    <source>
        <dbReference type="RuleBase" id="RU364101"/>
    </source>
</evidence>
<feature type="compositionally biased region" description="Gly residues" evidence="7">
    <location>
        <begin position="1940"/>
        <end position="1955"/>
    </location>
</feature>
<feature type="compositionally biased region" description="Low complexity" evidence="7">
    <location>
        <begin position="1079"/>
        <end position="1088"/>
    </location>
</feature>
<feature type="compositionally biased region" description="Polar residues" evidence="7">
    <location>
        <begin position="1798"/>
        <end position="1854"/>
    </location>
</feature>
<feature type="compositionally biased region" description="Polar residues" evidence="7">
    <location>
        <begin position="750"/>
        <end position="769"/>
    </location>
</feature>
<feature type="region of interest" description="Disordered" evidence="7">
    <location>
        <begin position="1788"/>
        <end position="1955"/>
    </location>
</feature>
<comment type="subcellular location">
    <subcellularLocation>
        <location evidence="1">Endoplasmic reticulum</location>
    </subcellularLocation>
    <subcellularLocation>
        <location evidence="6">Golgi apparatus membrane</location>
    </subcellularLocation>
</comment>
<feature type="compositionally biased region" description="Low complexity" evidence="7">
    <location>
        <begin position="2109"/>
        <end position="2127"/>
    </location>
</feature>
<feature type="region of interest" description="Disordered" evidence="7">
    <location>
        <begin position="848"/>
        <end position="1021"/>
    </location>
</feature>
<feature type="compositionally biased region" description="Basic and acidic residues" evidence="7">
    <location>
        <begin position="876"/>
        <end position="900"/>
    </location>
</feature>
<feature type="compositionally biased region" description="Basic and acidic residues" evidence="7">
    <location>
        <begin position="1007"/>
        <end position="1021"/>
    </location>
</feature>
<keyword evidence="6" id="KW-0472">Membrane</keyword>